<dbReference type="EMBL" id="KV448382">
    <property type="protein sequence ID" value="OAX36958.1"/>
    <property type="molecule type" value="Genomic_DNA"/>
</dbReference>
<feature type="non-terminal residue" evidence="1">
    <location>
        <position position="1"/>
    </location>
</feature>
<organism evidence="1 2">
    <name type="scientific">Rhizopogon vinicolor AM-OR11-026</name>
    <dbReference type="NCBI Taxonomy" id="1314800"/>
    <lineage>
        <taxon>Eukaryota</taxon>
        <taxon>Fungi</taxon>
        <taxon>Dikarya</taxon>
        <taxon>Basidiomycota</taxon>
        <taxon>Agaricomycotina</taxon>
        <taxon>Agaricomycetes</taxon>
        <taxon>Agaricomycetidae</taxon>
        <taxon>Boletales</taxon>
        <taxon>Suillineae</taxon>
        <taxon>Rhizopogonaceae</taxon>
        <taxon>Rhizopogon</taxon>
    </lineage>
</organism>
<name>A0A1B7MWF9_9AGAM</name>
<protein>
    <submittedName>
        <fullName evidence="1">Uncharacterized protein</fullName>
    </submittedName>
</protein>
<dbReference type="InParanoid" id="A0A1B7MWF9"/>
<keyword evidence="2" id="KW-1185">Reference proteome</keyword>
<evidence type="ECO:0000313" key="2">
    <source>
        <dbReference type="Proteomes" id="UP000092154"/>
    </source>
</evidence>
<sequence length="91" mass="10365">REQFDCNLLLTWSMDNEGFEREETTYGKHIISFERILRLDAFNSLCRRVRASAGAMRARAGSGDSSHPLGFDTYQCHSRISCPHFGPPKLT</sequence>
<proteinExistence type="predicted"/>
<gene>
    <name evidence="1" type="ORF">K503DRAFT_771979</name>
</gene>
<evidence type="ECO:0000313" key="1">
    <source>
        <dbReference type="EMBL" id="OAX36958.1"/>
    </source>
</evidence>
<dbReference type="Proteomes" id="UP000092154">
    <property type="component" value="Unassembled WGS sequence"/>
</dbReference>
<reference evidence="1 2" key="1">
    <citation type="submission" date="2016-06" db="EMBL/GenBank/DDBJ databases">
        <title>Comparative genomics of the ectomycorrhizal sister species Rhizopogon vinicolor and Rhizopogon vesiculosus (Basidiomycota: Boletales) reveals a divergence of the mating type B locus.</title>
        <authorList>
            <consortium name="DOE Joint Genome Institute"/>
            <person name="Mujic A.B."/>
            <person name="Kuo A."/>
            <person name="Tritt A."/>
            <person name="Lipzen A."/>
            <person name="Chen C."/>
            <person name="Johnson J."/>
            <person name="Sharma A."/>
            <person name="Barry K."/>
            <person name="Grigoriev I.V."/>
            <person name="Spatafora J.W."/>
        </authorList>
    </citation>
    <scope>NUCLEOTIDE SEQUENCE [LARGE SCALE GENOMIC DNA]</scope>
    <source>
        <strain evidence="1 2">AM-OR11-026</strain>
    </source>
</reference>
<accession>A0A1B7MWF9</accession>
<dbReference type="AlphaFoldDB" id="A0A1B7MWF9"/>